<name>A0A4U7B3Z4_9PEZI</name>
<dbReference type="EMBL" id="PTQR01000018">
    <property type="protein sequence ID" value="TKX26058.1"/>
    <property type="molecule type" value="Genomic_DNA"/>
</dbReference>
<accession>A0A4U7B3Z4</accession>
<dbReference type="Proteomes" id="UP000308133">
    <property type="component" value="Unassembled WGS sequence"/>
</dbReference>
<evidence type="ECO:0000313" key="3">
    <source>
        <dbReference type="Proteomes" id="UP000308133"/>
    </source>
</evidence>
<organism evidence="2 3">
    <name type="scientific">Elsinoe australis</name>
    <dbReference type="NCBI Taxonomy" id="40998"/>
    <lineage>
        <taxon>Eukaryota</taxon>
        <taxon>Fungi</taxon>
        <taxon>Dikarya</taxon>
        <taxon>Ascomycota</taxon>
        <taxon>Pezizomycotina</taxon>
        <taxon>Dothideomycetes</taxon>
        <taxon>Dothideomycetidae</taxon>
        <taxon>Myriangiales</taxon>
        <taxon>Elsinoaceae</taxon>
        <taxon>Elsinoe</taxon>
    </lineage>
</organism>
<reference evidence="2 3" key="1">
    <citation type="submission" date="2018-02" db="EMBL/GenBank/DDBJ databases">
        <title>Draft genome sequences of Elsinoe sp., causing black scab on jojoba.</title>
        <authorList>
            <person name="Stodart B."/>
            <person name="Jeffress S."/>
            <person name="Ash G."/>
            <person name="Arun Chinnappa K."/>
        </authorList>
    </citation>
    <scope>NUCLEOTIDE SEQUENCE [LARGE SCALE GENOMIC DNA]</scope>
    <source>
        <strain evidence="2 3">Hillstone_2</strain>
    </source>
</reference>
<feature type="region of interest" description="Disordered" evidence="1">
    <location>
        <begin position="74"/>
        <end position="99"/>
    </location>
</feature>
<gene>
    <name evidence="2" type="ORF">C1H76_1674</name>
</gene>
<evidence type="ECO:0000313" key="2">
    <source>
        <dbReference type="EMBL" id="TKX26058.1"/>
    </source>
</evidence>
<sequence>MTPLSPRRHVTGFIYKLSIRNTSMEETKRRRLGLPIEKPGKTATYAGIAKTNSGLHPSVSSNPSSNPYLLTFAGLSSTNPPRSSPPNHPLESSPRNLDQKRARNLSLNPLFMRRSNIGHYHSTSSFCYVRADAVYPSISVCPHLDAPSASISKTLPILLATSYTSSTTSTASRTSFTLLPESPTTSANFFNNLTKSTPAEKFLPSSTTASWPWSVGG</sequence>
<evidence type="ECO:0000256" key="1">
    <source>
        <dbReference type="SAM" id="MobiDB-lite"/>
    </source>
</evidence>
<comment type="caution">
    <text evidence="2">The sequence shown here is derived from an EMBL/GenBank/DDBJ whole genome shotgun (WGS) entry which is preliminary data.</text>
</comment>
<proteinExistence type="predicted"/>
<protein>
    <submittedName>
        <fullName evidence="2">Uncharacterized protein</fullName>
    </submittedName>
</protein>
<dbReference type="AlphaFoldDB" id="A0A4U7B3Z4"/>